<dbReference type="InterPro" id="IPR012334">
    <property type="entry name" value="Pectin_lyas_fold"/>
</dbReference>
<dbReference type="PROSITE" id="PS00502">
    <property type="entry name" value="POLYGALACTURONASE"/>
    <property type="match status" value="1"/>
</dbReference>
<feature type="domain" description="SLH" evidence="6">
    <location>
        <begin position="625"/>
        <end position="666"/>
    </location>
</feature>
<dbReference type="AlphaFoldDB" id="A0A3E2UBI9"/>
<evidence type="ECO:0000256" key="4">
    <source>
        <dbReference type="ARBA" id="ARBA00023295"/>
    </source>
</evidence>
<accession>A0A3E2UBI9</accession>
<keyword evidence="4 5" id="KW-0326">Glycosidase</keyword>
<evidence type="ECO:0000256" key="1">
    <source>
        <dbReference type="ARBA" id="ARBA00008834"/>
    </source>
</evidence>
<reference evidence="7 8" key="1">
    <citation type="submission" date="2018-08" db="EMBL/GenBank/DDBJ databases">
        <title>A genome reference for cultivated species of the human gut microbiota.</title>
        <authorList>
            <person name="Zou Y."/>
            <person name="Xue W."/>
            <person name="Luo G."/>
        </authorList>
    </citation>
    <scope>NUCLEOTIDE SEQUENCE [LARGE SCALE GENOMIC DNA]</scope>
    <source>
        <strain evidence="7 8">AF29-11BH</strain>
    </source>
</reference>
<comment type="similarity">
    <text evidence="1 5">Belongs to the glycosyl hydrolase 28 family.</text>
</comment>
<dbReference type="RefSeq" id="WP_117528067.1">
    <property type="nucleotide sequence ID" value="NZ_JAQCXC010000021.1"/>
</dbReference>
<gene>
    <name evidence="7" type="ORF">DWZ04_14320</name>
</gene>
<proteinExistence type="inferred from homology"/>
<dbReference type="Proteomes" id="UP000260783">
    <property type="component" value="Unassembled WGS sequence"/>
</dbReference>
<dbReference type="GO" id="GO:0005975">
    <property type="term" value="P:carbohydrate metabolic process"/>
    <property type="evidence" value="ECO:0007669"/>
    <property type="project" value="InterPro"/>
</dbReference>
<dbReference type="Gene3D" id="2.160.20.10">
    <property type="entry name" value="Single-stranded right-handed beta-helix, Pectin lyase-like"/>
    <property type="match status" value="1"/>
</dbReference>
<protein>
    <submittedName>
        <fullName evidence="7">Glycoside hydrolase family 28 protein</fullName>
    </submittedName>
</protein>
<dbReference type="InterPro" id="IPR006626">
    <property type="entry name" value="PbH1"/>
</dbReference>
<evidence type="ECO:0000256" key="2">
    <source>
        <dbReference type="ARBA" id="ARBA00022737"/>
    </source>
</evidence>
<dbReference type="InterPro" id="IPR000743">
    <property type="entry name" value="Glyco_hydro_28"/>
</dbReference>
<organism evidence="7 8">
    <name type="scientific">Faecalibacterium prausnitzii</name>
    <dbReference type="NCBI Taxonomy" id="853"/>
    <lineage>
        <taxon>Bacteria</taxon>
        <taxon>Bacillati</taxon>
        <taxon>Bacillota</taxon>
        <taxon>Clostridia</taxon>
        <taxon>Eubacteriales</taxon>
        <taxon>Oscillospiraceae</taxon>
        <taxon>Faecalibacterium</taxon>
    </lineage>
</organism>
<dbReference type="GO" id="GO:0004650">
    <property type="term" value="F:polygalacturonase activity"/>
    <property type="evidence" value="ECO:0007669"/>
    <property type="project" value="InterPro"/>
</dbReference>
<evidence type="ECO:0000313" key="7">
    <source>
        <dbReference type="EMBL" id="RGB93579.1"/>
    </source>
</evidence>
<evidence type="ECO:0000259" key="6">
    <source>
        <dbReference type="Pfam" id="PF00395"/>
    </source>
</evidence>
<sequence>MNKNELRNTILSQIQLPCIGKNRMQVEPVPGQMQTRQLQQAIDDLSRQGGGTLVLQPGVYRTGALHLKNGVELHLASEDTLVQFVPDDPAENYPLVFSHWEASPCYNFSALLYACDAQDIAVTGKGVLDGGADADHWWNWHHQVETSWSENKPDLQLADRSALRSMNLGGVPVDRRIFGEGHYLRPNFFQSIRCQRVLLQGVTLRNSPMWQLNPVLCSSVVVDGVTLSSHGANNDGCDPESCNGVWIKNCRFDTGDDCISLKSGRDRDGREANVPCRNILIENNDFADGHGGVALGSEMSGGIYNVLASDNRFSSPNLTYALRLKTNARRGGAVERVMLCDSVMDHVHGAAVHGTMLYEDGRNGDSLPVFRDITMENITAHGGDYGVFLEAFPEVPITGLVMRNITIDGVRQCLRSMNWKDAVVENVTINGKRFPRPGYVRILGVPCIGGTVTASAESCGAQEPLTFCWEASEDNKNWTRCGGGETIAVPDGAAYLRASAANPAGDRESSRSYRVLPAPAQGAAPRLYCRGMLNAPELERGSEPVTRLEAAQMLLPLADDQLPAPELTDTAEEAARRAAANRFFPLEKGCFAPRRTISRQEMATVAMQACGVNYRNASSTMPVCTDVDRVANNYGTNAARALYFGFMQLEADGRFDPERPVSRKEAVEILDRVADFAGL</sequence>
<dbReference type="SMART" id="SM00710">
    <property type="entry name" value="PbH1"/>
    <property type="match status" value="4"/>
</dbReference>
<dbReference type="PANTHER" id="PTHR31339:SF9">
    <property type="entry name" value="PLASMIN AND FIBRONECTIN-BINDING PROTEIN A"/>
    <property type="match status" value="1"/>
</dbReference>
<name>A0A3E2UBI9_9FIRM</name>
<evidence type="ECO:0000313" key="8">
    <source>
        <dbReference type="Proteomes" id="UP000260783"/>
    </source>
</evidence>
<dbReference type="EMBL" id="QVEW01000021">
    <property type="protein sequence ID" value="RGB93579.1"/>
    <property type="molecule type" value="Genomic_DNA"/>
</dbReference>
<evidence type="ECO:0000256" key="5">
    <source>
        <dbReference type="RuleBase" id="RU361169"/>
    </source>
</evidence>
<evidence type="ECO:0000256" key="3">
    <source>
        <dbReference type="ARBA" id="ARBA00022801"/>
    </source>
</evidence>
<keyword evidence="2" id="KW-0677">Repeat</keyword>
<dbReference type="Pfam" id="PF00295">
    <property type="entry name" value="Glyco_hydro_28"/>
    <property type="match status" value="1"/>
</dbReference>
<dbReference type="Pfam" id="PF00395">
    <property type="entry name" value="SLH"/>
    <property type="match status" value="1"/>
</dbReference>
<dbReference type="PANTHER" id="PTHR31339">
    <property type="entry name" value="PECTIN LYASE-RELATED"/>
    <property type="match status" value="1"/>
</dbReference>
<dbReference type="InterPro" id="IPR011050">
    <property type="entry name" value="Pectin_lyase_fold/virulence"/>
</dbReference>
<keyword evidence="3 5" id="KW-0378">Hydrolase</keyword>
<dbReference type="InterPro" id="IPR001119">
    <property type="entry name" value="SLH_dom"/>
</dbReference>
<dbReference type="SUPFAM" id="SSF51126">
    <property type="entry name" value="Pectin lyase-like"/>
    <property type="match status" value="1"/>
</dbReference>
<dbReference type="InterPro" id="IPR051801">
    <property type="entry name" value="GH28_Enzymes"/>
</dbReference>
<comment type="caution">
    <text evidence="7">The sequence shown here is derived from an EMBL/GenBank/DDBJ whole genome shotgun (WGS) entry which is preliminary data.</text>
</comment>